<organism evidence="3 4">
    <name type="scientific">Halochromatium salexigens</name>
    <name type="common">Chromatium salexigens</name>
    <dbReference type="NCBI Taxonomy" id="49447"/>
    <lineage>
        <taxon>Bacteria</taxon>
        <taxon>Pseudomonadati</taxon>
        <taxon>Pseudomonadota</taxon>
        <taxon>Gammaproteobacteria</taxon>
        <taxon>Chromatiales</taxon>
        <taxon>Chromatiaceae</taxon>
        <taxon>Halochromatium</taxon>
    </lineage>
</organism>
<accession>A0AAJ0XGJ4</accession>
<sequence length="283" mass="31300">MLPLKTADHVLNGARYRVRKAGAGANIVLMLHGWPDDGQLWQHQAGVLADAGYCAICPDLLGYGESDAPHELARCSVPAMAADMLALIDQLNADAVHLVGHDYGAMIAWEMALAAPERFASFSALSVGHPAPLTEIRIENLRYHWYLALANTSIGADLYLASKGCLMRELLRSHPEGAMMTQRCLDDPERLHNMRRIELSMPVADLLLDRLSRQHPYAPKCQVPTLGLWGEADDLVPERQMIETGRYVATDWRYSLIAGGGHWMMLSDPGAVTRALLDWIQAR</sequence>
<keyword evidence="1" id="KW-0378">Hydrolase</keyword>
<dbReference type="Gene3D" id="3.40.50.1820">
    <property type="entry name" value="alpha/beta hydrolase"/>
    <property type="match status" value="1"/>
</dbReference>
<dbReference type="EMBL" id="NHSF01000056">
    <property type="protein sequence ID" value="MBK5930707.1"/>
    <property type="molecule type" value="Genomic_DNA"/>
</dbReference>
<dbReference type="PRINTS" id="PR00412">
    <property type="entry name" value="EPOXHYDRLASE"/>
</dbReference>
<evidence type="ECO:0000256" key="1">
    <source>
        <dbReference type="ARBA" id="ARBA00022801"/>
    </source>
</evidence>
<dbReference type="GO" id="GO:0016787">
    <property type="term" value="F:hydrolase activity"/>
    <property type="evidence" value="ECO:0007669"/>
    <property type="project" value="UniProtKB-KW"/>
</dbReference>
<feature type="domain" description="AB hydrolase-1" evidence="2">
    <location>
        <begin position="27"/>
        <end position="269"/>
    </location>
</feature>
<dbReference type="InterPro" id="IPR029058">
    <property type="entry name" value="AB_hydrolase_fold"/>
</dbReference>
<protein>
    <recommendedName>
        <fullName evidence="2">AB hydrolase-1 domain-containing protein</fullName>
    </recommendedName>
</protein>
<reference evidence="3" key="2">
    <citation type="journal article" date="2020" name="Microorganisms">
        <title>Osmotic Adaptation and Compatible Solute Biosynthesis of Phototrophic Bacteria as Revealed from Genome Analyses.</title>
        <authorList>
            <person name="Imhoff J.F."/>
            <person name="Rahn T."/>
            <person name="Kunzel S."/>
            <person name="Keller A."/>
            <person name="Neulinger S.C."/>
        </authorList>
    </citation>
    <scope>NUCLEOTIDE SEQUENCE</scope>
    <source>
        <strain evidence="3">DSM 4395</strain>
    </source>
</reference>
<evidence type="ECO:0000259" key="2">
    <source>
        <dbReference type="Pfam" id="PF00561"/>
    </source>
</evidence>
<reference evidence="3" key="1">
    <citation type="submission" date="2017-05" db="EMBL/GenBank/DDBJ databases">
        <authorList>
            <person name="Imhoff J.F."/>
            <person name="Rahn T."/>
            <person name="Kuenzel S."/>
            <person name="Neulinger S.C."/>
        </authorList>
    </citation>
    <scope>NUCLEOTIDE SEQUENCE</scope>
    <source>
        <strain evidence="3">DSM 4395</strain>
    </source>
</reference>
<dbReference type="RefSeq" id="WP_201245395.1">
    <property type="nucleotide sequence ID" value="NZ_NHSF01000056.1"/>
</dbReference>
<keyword evidence="4" id="KW-1185">Reference proteome</keyword>
<gene>
    <name evidence="3" type="ORF">CCR82_09280</name>
</gene>
<dbReference type="InterPro" id="IPR000639">
    <property type="entry name" value="Epox_hydrolase-like"/>
</dbReference>
<dbReference type="Proteomes" id="UP001296967">
    <property type="component" value="Unassembled WGS sequence"/>
</dbReference>
<evidence type="ECO:0000313" key="3">
    <source>
        <dbReference type="EMBL" id="MBK5930707.1"/>
    </source>
</evidence>
<evidence type="ECO:0000313" key="4">
    <source>
        <dbReference type="Proteomes" id="UP001296967"/>
    </source>
</evidence>
<name>A0AAJ0XGJ4_HALSE</name>
<comment type="caution">
    <text evidence="3">The sequence shown here is derived from an EMBL/GenBank/DDBJ whole genome shotgun (WGS) entry which is preliminary data.</text>
</comment>
<dbReference type="Pfam" id="PF00561">
    <property type="entry name" value="Abhydrolase_1"/>
    <property type="match status" value="1"/>
</dbReference>
<dbReference type="PRINTS" id="PR00111">
    <property type="entry name" value="ABHYDROLASE"/>
</dbReference>
<dbReference type="AlphaFoldDB" id="A0AAJ0XGJ4"/>
<proteinExistence type="predicted"/>
<dbReference type="SUPFAM" id="SSF53474">
    <property type="entry name" value="alpha/beta-Hydrolases"/>
    <property type="match status" value="1"/>
</dbReference>
<dbReference type="PANTHER" id="PTHR43329">
    <property type="entry name" value="EPOXIDE HYDROLASE"/>
    <property type="match status" value="1"/>
</dbReference>
<dbReference type="InterPro" id="IPR000073">
    <property type="entry name" value="AB_hydrolase_1"/>
</dbReference>